<dbReference type="Gene3D" id="1.20.120.1630">
    <property type="match status" value="1"/>
</dbReference>
<feature type="transmembrane region" description="Helical" evidence="5">
    <location>
        <begin position="185"/>
        <end position="204"/>
    </location>
</feature>
<proteinExistence type="inferred from homology"/>
<keyword evidence="2 5" id="KW-0812">Transmembrane</keyword>
<comment type="catalytic activity">
    <reaction evidence="5">
        <text>[protein]-C-terminal S-[(2E,6E)-farnesyl]-L-cysteine + S-adenosyl-L-methionine = [protein]-C-terminal S-[(2E,6E)-farnesyl]-L-cysteine methyl ester + S-adenosyl-L-homocysteine</text>
        <dbReference type="Rhea" id="RHEA:21672"/>
        <dbReference type="Rhea" id="RHEA-COMP:12125"/>
        <dbReference type="Rhea" id="RHEA-COMP:12126"/>
        <dbReference type="ChEBI" id="CHEBI:57856"/>
        <dbReference type="ChEBI" id="CHEBI:59789"/>
        <dbReference type="ChEBI" id="CHEBI:90510"/>
        <dbReference type="ChEBI" id="CHEBI:90511"/>
        <dbReference type="EC" id="2.1.1.100"/>
    </reaction>
</comment>
<evidence type="ECO:0000313" key="6">
    <source>
        <dbReference type="EMBL" id="KAL0954901.1"/>
    </source>
</evidence>
<evidence type="ECO:0000256" key="4">
    <source>
        <dbReference type="ARBA" id="ARBA00023136"/>
    </source>
</evidence>
<keyword evidence="7" id="KW-1185">Reference proteome</keyword>
<dbReference type="EC" id="2.1.1.100" evidence="5"/>
<evidence type="ECO:0000256" key="1">
    <source>
        <dbReference type="ARBA" id="ARBA00004141"/>
    </source>
</evidence>
<keyword evidence="5" id="KW-0808">Transferase</keyword>
<keyword evidence="5" id="KW-0256">Endoplasmic reticulum</keyword>
<keyword evidence="3 5" id="KW-1133">Transmembrane helix</keyword>
<evidence type="ECO:0000256" key="5">
    <source>
        <dbReference type="RuleBase" id="RU362022"/>
    </source>
</evidence>
<dbReference type="EMBL" id="JASNQZ010000007">
    <property type="protein sequence ID" value="KAL0954901.1"/>
    <property type="molecule type" value="Genomic_DNA"/>
</dbReference>
<feature type="transmembrane region" description="Helical" evidence="5">
    <location>
        <begin position="56"/>
        <end position="76"/>
    </location>
</feature>
<organism evidence="6 7">
    <name type="scientific">Hohenbuehelia grisea</name>
    <dbReference type="NCBI Taxonomy" id="104357"/>
    <lineage>
        <taxon>Eukaryota</taxon>
        <taxon>Fungi</taxon>
        <taxon>Dikarya</taxon>
        <taxon>Basidiomycota</taxon>
        <taxon>Agaricomycotina</taxon>
        <taxon>Agaricomycetes</taxon>
        <taxon>Agaricomycetidae</taxon>
        <taxon>Agaricales</taxon>
        <taxon>Pleurotineae</taxon>
        <taxon>Pleurotaceae</taxon>
        <taxon>Hohenbuehelia</taxon>
    </lineage>
</organism>
<keyword evidence="5" id="KW-0489">Methyltransferase</keyword>
<evidence type="ECO:0000256" key="3">
    <source>
        <dbReference type="ARBA" id="ARBA00022989"/>
    </source>
</evidence>
<protein>
    <recommendedName>
        <fullName evidence="5">Protein-S-isoprenylcysteine O-methyltransferase</fullName>
        <ecNumber evidence="5">2.1.1.100</ecNumber>
    </recommendedName>
</protein>
<reference evidence="7" key="1">
    <citation type="submission" date="2024-06" db="EMBL/GenBank/DDBJ databases">
        <title>Multi-omics analyses provide insights into the biosynthesis of the anticancer antibiotic pleurotin in Hohenbuehelia grisea.</title>
        <authorList>
            <person name="Weaver J.A."/>
            <person name="Alberti F."/>
        </authorList>
    </citation>
    <scope>NUCLEOTIDE SEQUENCE [LARGE SCALE GENOMIC DNA]</scope>
    <source>
        <strain evidence="7">T-177</strain>
    </source>
</reference>
<dbReference type="PANTHER" id="PTHR12714">
    <property type="entry name" value="PROTEIN-S ISOPRENYLCYSTEINE O-METHYLTRANSFERASE"/>
    <property type="match status" value="1"/>
</dbReference>
<dbReference type="Proteomes" id="UP001556367">
    <property type="component" value="Unassembled WGS sequence"/>
</dbReference>
<keyword evidence="5" id="KW-0949">S-adenosyl-L-methionine</keyword>
<comment type="similarity">
    <text evidence="5">Belongs to the class VI-like SAM-binding methyltransferase superfamily. Isoprenylcysteine carboxyl methyltransferase family.</text>
</comment>
<sequence length="238" mass="26729">MMDYTLVKPLSLVIAGICFRISVKSPTPPPSSKDQVYTGNAFEKMTSTMAFVNRSLALLICLASAAVHLAIAYPDVVPEAVLTMLCPLRRPNSDTLYTITPSFLIGFLLVILGTVARIWCYKTLGRHFTFEVSLLHDHSLVTSGPYAYVRHPSYGACIPLFAGMGLMLFGRDEWVRQSGILSSPLGYVIIFWVVLLGWVSYYLWNRISIEDENLRKRFGSVWESYARDVPYTLIPGLY</sequence>
<gene>
    <name evidence="6" type="ORF">HGRIS_003834</name>
</gene>
<comment type="caution">
    <text evidence="6">The sequence shown here is derived from an EMBL/GenBank/DDBJ whole genome shotgun (WGS) entry which is preliminary data.</text>
</comment>
<name>A0ABR3JGR0_9AGAR</name>
<keyword evidence="4 5" id="KW-0472">Membrane</keyword>
<dbReference type="Pfam" id="PF04140">
    <property type="entry name" value="ICMT"/>
    <property type="match status" value="1"/>
</dbReference>
<feature type="transmembrane region" description="Helical" evidence="5">
    <location>
        <begin position="96"/>
        <end position="120"/>
    </location>
</feature>
<dbReference type="InterPro" id="IPR007269">
    <property type="entry name" value="ICMT_MeTrfase"/>
</dbReference>
<comment type="subcellular location">
    <subcellularLocation>
        <location evidence="5">Endoplasmic reticulum membrane</location>
        <topology evidence="5">Multi-pass membrane protein</topology>
    </subcellularLocation>
    <subcellularLocation>
        <location evidence="1">Membrane</location>
        <topology evidence="1">Multi-pass membrane protein</topology>
    </subcellularLocation>
</comment>
<evidence type="ECO:0000313" key="7">
    <source>
        <dbReference type="Proteomes" id="UP001556367"/>
    </source>
</evidence>
<evidence type="ECO:0000256" key="2">
    <source>
        <dbReference type="ARBA" id="ARBA00022692"/>
    </source>
</evidence>
<feature type="transmembrane region" description="Helical" evidence="5">
    <location>
        <begin position="153"/>
        <end position="170"/>
    </location>
</feature>
<dbReference type="PANTHER" id="PTHR12714:SF9">
    <property type="entry name" value="PROTEIN-S-ISOPRENYLCYSTEINE O-METHYLTRANSFERASE"/>
    <property type="match status" value="1"/>
</dbReference>
<accession>A0ABR3JGR0</accession>